<evidence type="ECO:0000256" key="1">
    <source>
        <dbReference type="ARBA" id="ARBA00000552"/>
    </source>
</evidence>
<dbReference type="GO" id="GO:0008270">
    <property type="term" value="F:zinc ion binding"/>
    <property type="evidence" value="ECO:0007669"/>
    <property type="project" value="UniProtKB-UniRule"/>
</dbReference>
<comment type="catalytic activity">
    <reaction evidence="1 7">
        <text>5-dehydro-4-deoxy-D-glucuronate = 3-deoxy-D-glycero-2,5-hexodiulosonate</text>
        <dbReference type="Rhea" id="RHEA:23896"/>
        <dbReference type="ChEBI" id="CHEBI:17117"/>
        <dbReference type="ChEBI" id="CHEBI:29071"/>
        <dbReference type="EC" id="5.3.1.17"/>
    </reaction>
</comment>
<accession>A0A1E8FIK1</accession>
<comment type="function">
    <text evidence="7">Catalyzes the isomerization of 5-dehydro-4-deoxy-D-glucuronate to 3-deoxy-D-glycero-2,5-hexodiulosonate.</text>
</comment>
<dbReference type="InterPro" id="IPR014710">
    <property type="entry name" value="RmlC-like_jellyroll"/>
</dbReference>
<keyword evidence="9" id="KW-1185">Reference proteome</keyword>
<dbReference type="InterPro" id="IPR027449">
    <property type="entry name" value="KduI_N"/>
</dbReference>
<dbReference type="OrthoDB" id="9770644at2"/>
<evidence type="ECO:0000256" key="4">
    <source>
        <dbReference type="ARBA" id="ARBA00022723"/>
    </source>
</evidence>
<dbReference type="CDD" id="cd20294">
    <property type="entry name" value="cupin_KduI_N"/>
    <property type="match status" value="1"/>
</dbReference>
<evidence type="ECO:0000313" key="8">
    <source>
        <dbReference type="EMBL" id="OFI35556.1"/>
    </source>
</evidence>
<feature type="binding site" evidence="7">
    <location>
        <position position="205"/>
    </location>
    <ligand>
        <name>Zn(2+)</name>
        <dbReference type="ChEBI" id="CHEBI:29105"/>
    </ligand>
</feature>
<feature type="binding site" evidence="7">
    <location>
        <position position="247"/>
    </location>
    <ligand>
        <name>Zn(2+)</name>
        <dbReference type="ChEBI" id="CHEBI:29105"/>
    </ligand>
</feature>
<dbReference type="RefSeq" id="WP_070175300.1">
    <property type="nucleotide sequence ID" value="NZ_BMJR01000006.1"/>
</dbReference>
<dbReference type="InterPro" id="IPR007045">
    <property type="entry name" value="KduI"/>
</dbReference>
<evidence type="ECO:0000313" key="9">
    <source>
        <dbReference type="Proteomes" id="UP000176037"/>
    </source>
</evidence>
<dbReference type="EC" id="5.3.1.17" evidence="7"/>
<proteinExistence type="inferred from homology"/>
<dbReference type="Gene3D" id="2.60.120.520">
    <property type="entry name" value="pectin degrading enzyme 5-keto 4- deoxyuronate isomerase, domain 1"/>
    <property type="match status" value="1"/>
</dbReference>
<reference evidence="8 9" key="1">
    <citation type="submission" date="2016-09" db="EMBL/GenBank/DDBJ databases">
        <title>Alteromonas lipolytica, a new species isolated from sea water.</title>
        <authorList>
            <person name="Wu Y.-H."/>
            <person name="Cheng H."/>
            <person name="Xu X.-W."/>
        </authorList>
    </citation>
    <scope>NUCLEOTIDE SEQUENCE [LARGE SCALE GENOMIC DNA]</scope>
    <source>
        <strain evidence="8 9">JW12</strain>
    </source>
</reference>
<dbReference type="Proteomes" id="UP000176037">
    <property type="component" value="Unassembled WGS sequence"/>
</dbReference>
<evidence type="ECO:0000256" key="7">
    <source>
        <dbReference type="HAMAP-Rule" id="MF_00687"/>
    </source>
</evidence>
<dbReference type="GO" id="GO:0019698">
    <property type="term" value="P:D-galacturonate catabolic process"/>
    <property type="evidence" value="ECO:0007669"/>
    <property type="project" value="TreeGrafter"/>
</dbReference>
<dbReference type="GO" id="GO:0045490">
    <property type="term" value="P:pectin catabolic process"/>
    <property type="evidence" value="ECO:0007669"/>
    <property type="project" value="UniProtKB-UniRule"/>
</dbReference>
<dbReference type="AlphaFoldDB" id="A0A1E8FIK1"/>
<dbReference type="InterPro" id="IPR011051">
    <property type="entry name" value="RmlC_Cupin_sf"/>
</dbReference>
<dbReference type="GO" id="GO:0008697">
    <property type="term" value="F:4-deoxy-L-threo-5-hexosulose-uronate ketol-isomerase activity"/>
    <property type="evidence" value="ECO:0007669"/>
    <property type="project" value="UniProtKB-UniRule"/>
</dbReference>
<dbReference type="STRING" id="1856405.BFC17_12400"/>
<comment type="similarity">
    <text evidence="3 7">Belongs to the KduI family.</text>
</comment>
<dbReference type="NCBIfam" id="NF002091">
    <property type="entry name" value="PRK00924.1"/>
    <property type="match status" value="1"/>
</dbReference>
<evidence type="ECO:0000256" key="3">
    <source>
        <dbReference type="ARBA" id="ARBA00008086"/>
    </source>
</evidence>
<keyword evidence="6 7" id="KW-0413">Isomerase</keyword>
<dbReference type="CDD" id="cd20491">
    <property type="entry name" value="cupin_KduI_C"/>
    <property type="match status" value="1"/>
</dbReference>
<dbReference type="EMBL" id="MJIC01000009">
    <property type="protein sequence ID" value="OFI35556.1"/>
    <property type="molecule type" value="Genomic_DNA"/>
</dbReference>
<dbReference type="PANTHER" id="PTHR38461">
    <property type="entry name" value="4-DEOXY-L-THREO-5-HEXOSULOSE-URONATE KETOL-ISOMERASE"/>
    <property type="match status" value="1"/>
</dbReference>
<sequence length="280" mass="31072">MTTEYETRYAIGQQEAKGYDTQALRDAFLADKLMQPGKVYWIYSHYERFMVGGAVPTDKPLSLESLDALKSGCFTSRREVGVINVGGAGTIEVDETVYSLAKGEALYIGAGEHNVTFHSDAADAPACFYLNSAPAHASYPCKKVGLDDANVLHLGSPETANERDIYQLIINGVVETCQLQMGLTRLYPGSVWNTMPAHQHDRRNEVYFYLDVPEGQAVSHFMGEPQETRHIFVQNHQAVLSPPWSIHCGCGTANYAFIWGMAGENLDYDDMDKFPASELR</sequence>
<evidence type="ECO:0000256" key="6">
    <source>
        <dbReference type="ARBA" id="ARBA00023235"/>
    </source>
</evidence>
<dbReference type="Pfam" id="PF04962">
    <property type="entry name" value="KduI"/>
    <property type="match status" value="1"/>
</dbReference>
<keyword evidence="5 7" id="KW-0862">Zinc</keyword>
<dbReference type="Gene3D" id="2.60.120.10">
    <property type="entry name" value="Jelly Rolls"/>
    <property type="match status" value="1"/>
</dbReference>
<dbReference type="UniPathway" id="UPA00545">
    <property type="reaction ID" value="UER00826"/>
</dbReference>
<gene>
    <name evidence="7" type="primary">kduI</name>
    <name evidence="8" type="ORF">BFC17_12400</name>
</gene>
<organism evidence="8 9">
    <name type="scientific">Alteromonas lipolytica</name>
    <dbReference type="NCBI Taxonomy" id="1856405"/>
    <lineage>
        <taxon>Bacteria</taxon>
        <taxon>Pseudomonadati</taxon>
        <taxon>Pseudomonadota</taxon>
        <taxon>Gammaproteobacteria</taxon>
        <taxon>Alteromonadales</taxon>
        <taxon>Alteromonadaceae</taxon>
        <taxon>Alteromonas/Salinimonas group</taxon>
        <taxon>Alteromonas</taxon>
    </lineage>
</organism>
<feature type="binding site" evidence="7">
    <location>
        <position position="198"/>
    </location>
    <ligand>
        <name>Zn(2+)</name>
        <dbReference type="ChEBI" id="CHEBI:29105"/>
    </ligand>
</feature>
<comment type="caution">
    <text evidence="8">The sequence shown here is derived from an EMBL/GenBank/DDBJ whole genome shotgun (WGS) entry which is preliminary data.</text>
</comment>
<comment type="pathway">
    <text evidence="2 7">Glycan metabolism; pectin degradation; 2-dehydro-3-deoxy-D-gluconate from pectin: step 4/5.</text>
</comment>
<protein>
    <recommendedName>
        <fullName evidence="7">4-deoxy-L-threo-5-hexosulose-uronate ketol-isomerase</fullName>
        <ecNumber evidence="7">5.3.1.17</ecNumber>
    </recommendedName>
    <alternativeName>
        <fullName evidence="7">5-keto-4-deoxyuronate isomerase</fullName>
    </alternativeName>
    <alternativeName>
        <fullName evidence="7">DKI isomerase</fullName>
    </alternativeName>
</protein>
<evidence type="ECO:0000256" key="5">
    <source>
        <dbReference type="ARBA" id="ARBA00022833"/>
    </source>
</evidence>
<dbReference type="SUPFAM" id="SSF51182">
    <property type="entry name" value="RmlC-like cupins"/>
    <property type="match status" value="1"/>
</dbReference>
<feature type="binding site" evidence="7">
    <location>
        <position position="200"/>
    </location>
    <ligand>
        <name>Zn(2+)</name>
        <dbReference type="ChEBI" id="CHEBI:29105"/>
    </ligand>
</feature>
<dbReference type="GO" id="GO:0042840">
    <property type="term" value="P:D-glucuronate catabolic process"/>
    <property type="evidence" value="ECO:0007669"/>
    <property type="project" value="TreeGrafter"/>
</dbReference>
<name>A0A1E8FIK1_9ALTE</name>
<dbReference type="PIRSF" id="PIRSF006625">
    <property type="entry name" value="KduI"/>
    <property type="match status" value="1"/>
</dbReference>
<dbReference type="HAMAP" id="MF_00687">
    <property type="entry name" value="KduI"/>
    <property type="match status" value="1"/>
</dbReference>
<keyword evidence="4 7" id="KW-0479">Metal-binding</keyword>
<evidence type="ECO:0000256" key="2">
    <source>
        <dbReference type="ARBA" id="ARBA00005148"/>
    </source>
</evidence>
<dbReference type="PANTHER" id="PTHR38461:SF1">
    <property type="entry name" value="4-DEOXY-L-THREO-5-HEXOSULOSE-URONATE KETOL-ISOMERASE"/>
    <property type="match status" value="1"/>
</dbReference>
<comment type="cofactor">
    <cofactor evidence="7">
        <name>Zn(2+)</name>
        <dbReference type="ChEBI" id="CHEBI:29105"/>
    </cofactor>
    <text evidence="7">Binds 1 zinc ion per subunit.</text>
</comment>
<dbReference type="InterPro" id="IPR021120">
    <property type="entry name" value="KduI/IolB_isomerase"/>
</dbReference>